<feature type="region of interest" description="Disordered" evidence="1">
    <location>
        <begin position="30"/>
        <end position="66"/>
    </location>
</feature>
<organism evidence="2 3">
    <name type="scientific">Pseudomonas jessenii</name>
    <dbReference type="NCBI Taxonomy" id="77298"/>
    <lineage>
        <taxon>Bacteria</taxon>
        <taxon>Pseudomonadati</taxon>
        <taxon>Pseudomonadota</taxon>
        <taxon>Gammaproteobacteria</taxon>
        <taxon>Pseudomonadales</taxon>
        <taxon>Pseudomonadaceae</taxon>
        <taxon>Pseudomonas</taxon>
    </lineage>
</organism>
<evidence type="ECO:0000313" key="2">
    <source>
        <dbReference type="EMBL" id="TNB98696.1"/>
    </source>
</evidence>
<reference evidence="2" key="1">
    <citation type="submission" date="2019-06" db="EMBL/GenBank/DDBJ databases">
        <title>Pseudomonas-derived Butenolides : (Bio)synthesis of Styrolides.</title>
        <authorList>
            <person name="Klapper M."/>
            <person name="Chowdhury S."/>
            <person name="Stallforth P."/>
        </authorList>
    </citation>
    <scope>NUCLEOTIDE SEQUENCE [LARGE SCALE GENOMIC DNA]</scope>
    <source>
        <strain evidence="2">EC-S101</strain>
    </source>
</reference>
<evidence type="ECO:0000313" key="3">
    <source>
        <dbReference type="Proteomes" id="UP000306272"/>
    </source>
</evidence>
<gene>
    <name evidence="2" type="ORF">FHG55_06570</name>
</gene>
<sequence>MESAYSAGRRGAAGGRSCYLYPAFAATRRTPSRASPLPHSGMHSTCGSGLAREEVGSGTAYSTVAHPTPRQQITLQQCNSISLKPNKTGPLDAGTLAALSH</sequence>
<dbReference type="EMBL" id="VDDB01000005">
    <property type="protein sequence ID" value="TNB98696.1"/>
    <property type="molecule type" value="Genomic_DNA"/>
</dbReference>
<protein>
    <submittedName>
        <fullName evidence="2">Uncharacterized protein</fullName>
    </submittedName>
</protein>
<proteinExistence type="predicted"/>
<keyword evidence="3" id="KW-1185">Reference proteome</keyword>
<dbReference type="Proteomes" id="UP000306272">
    <property type="component" value="Unassembled WGS sequence"/>
</dbReference>
<name>A0A5C4L3Z1_PSEJE</name>
<evidence type="ECO:0000256" key="1">
    <source>
        <dbReference type="SAM" id="MobiDB-lite"/>
    </source>
</evidence>
<comment type="caution">
    <text evidence="2">The sequence shown here is derived from an EMBL/GenBank/DDBJ whole genome shotgun (WGS) entry which is preliminary data.</text>
</comment>
<accession>A0A5C4L3Z1</accession>
<dbReference type="AlphaFoldDB" id="A0A5C4L3Z1"/>